<gene>
    <name evidence="1" type="ORF">DRF59_06680</name>
</gene>
<comment type="caution">
    <text evidence="1">The sequence shown here is derived from an EMBL/GenBank/DDBJ whole genome shotgun (WGS) entry which is preliminary data.</text>
</comment>
<dbReference type="RefSeq" id="WP_115958012.1">
    <property type="nucleotide sequence ID" value="NZ_CBCRVL010000017.1"/>
</dbReference>
<reference evidence="1 2" key="1">
    <citation type="journal article" date="2007" name="Int. J. Syst. Evol. Microbiol.">
        <title>Chryseobacterium flavum sp. nov., isolated from polluted soil.</title>
        <authorList>
            <person name="Zhou Y."/>
            <person name="Dong J."/>
            <person name="Wang X."/>
            <person name="Huang X."/>
            <person name="Zhang K.Y."/>
            <person name="Zhang Y.Q."/>
            <person name="Guo Y.F."/>
            <person name="Lai R."/>
            <person name="Li W.J."/>
        </authorList>
    </citation>
    <scope>NUCLEOTIDE SEQUENCE [LARGE SCALE GENOMIC DNA]</scope>
    <source>
        <strain evidence="1 2">KCTC 12877</strain>
    </source>
</reference>
<evidence type="ECO:0000313" key="1">
    <source>
        <dbReference type="EMBL" id="REC67991.1"/>
    </source>
</evidence>
<sequence>MDFLQWLQDALMEHLDDLQLMVQLWLDRRSLRHSCLANTKKSKHTGGALKNQSVTEDLTLPPGQYTLHYNQIPDMHTAIGIHYLQMITFRDSCIGYIIH</sequence>
<dbReference type="EMBL" id="QNUE01000004">
    <property type="protein sequence ID" value="REC67991.1"/>
    <property type="molecule type" value="Genomic_DNA"/>
</dbReference>
<proteinExistence type="predicted"/>
<dbReference type="Proteomes" id="UP000256769">
    <property type="component" value="Unassembled WGS sequence"/>
</dbReference>
<keyword evidence="2" id="KW-1185">Reference proteome</keyword>
<dbReference type="OrthoDB" id="9793489at2"/>
<name>A0A3D9CQN7_9FLAO</name>
<organism evidence="1 2">
    <name type="scientific">Chryseobacterium flavum</name>
    <dbReference type="NCBI Taxonomy" id="415851"/>
    <lineage>
        <taxon>Bacteria</taxon>
        <taxon>Pseudomonadati</taxon>
        <taxon>Bacteroidota</taxon>
        <taxon>Flavobacteriia</taxon>
        <taxon>Flavobacteriales</taxon>
        <taxon>Weeksellaceae</taxon>
        <taxon>Chryseobacterium group</taxon>
        <taxon>Chryseobacterium</taxon>
    </lineage>
</organism>
<dbReference type="AlphaFoldDB" id="A0A3D9CQN7"/>
<accession>A0A3D9CQN7</accession>
<protein>
    <submittedName>
        <fullName evidence="1">Uncharacterized protein</fullName>
    </submittedName>
</protein>
<evidence type="ECO:0000313" key="2">
    <source>
        <dbReference type="Proteomes" id="UP000256769"/>
    </source>
</evidence>